<keyword evidence="2" id="KW-1185">Reference proteome</keyword>
<dbReference type="EMBL" id="QUNF01000006">
    <property type="protein sequence ID" value="REG90582.1"/>
    <property type="molecule type" value="Genomic_DNA"/>
</dbReference>
<dbReference type="AlphaFoldDB" id="A0A3E0DWY6"/>
<proteinExistence type="predicted"/>
<organism evidence="1 2">
    <name type="scientific">Algoriphagus antarcticus</name>
    <dbReference type="NCBI Taxonomy" id="238540"/>
    <lineage>
        <taxon>Bacteria</taxon>
        <taxon>Pseudomonadati</taxon>
        <taxon>Bacteroidota</taxon>
        <taxon>Cytophagia</taxon>
        <taxon>Cytophagales</taxon>
        <taxon>Cyclobacteriaceae</taxon>
        <taxon>Algoriphagus</taxon>
    </lineage>
</organism>
<name>A0A3E0DWY6_9BACT</name>
<evidence type="ECO:0000313" key="2">
    <source>
        <dbReference type="Proteomes" id="UP000256405"/>
    </source>
</evidence>
<comment type="caution">
    <text evidence="1">The sequence shown here is derived from an EMBL/GenBank/DDBJ whole genome shotgun (WGS) entry which is preliminary data.</text>
</comment>
<dbReference type="Proteomes" id="UP000256405">
    <property type="component" value="Unassembled WGS sequence"/>
</dbReference>
<sequence length="438" mass="49890">MADSLQKYISKSVPERIEFFSGNFFPEIQGIPTQQLNGFLAGIISDQTENTYVKGLALDRLMDLVFLDTINSRQALNMLIDNWSDDNLFLNVKRIKSLYFLCEHSGKEIEDIFTNYLSNDEAELTAEASFHLGLMNMQKGLLSLDQASSIYSLEKSNTNFMSASKMIENRVDASIFSKIISLTIDILKNVTDSLANGLKEIGVLFFKMEAFSFNFKDGPFYVGFYRVLQGLVNISGQNPKTWLDYRVELSNLFYQFSLVQNQEIKNRLQVSRLSGDFLTKLNNAFFDPFFTLNFSADKSRISARLIELNQLSPEADFLKKLLTLSSEDVKKKADDQSLKSELVKLFSPVSEDTVDSLLLQFTDLDEQAKLFKVFEILSKPSAVQMDDVIIRCCLMLQSMRAYYGNYSEDDRNTLIANLLETAGYLLKDQTRRSKTQTG</sequence>
<protein>
    <submittedName>
        <fullName evidence="1">Uncharacterized protein</fullName>
    </submittedName>
</protein>
<accession>A0A3E0DWY6</accession>
<evidence type="ECO:0000313" key="1">
    <source>
        <dbReference type="EMBL" id="REG90582.1"/>
    </source>
</evidence>
<reference evidence="1 2" key="1">
    <citation type="submission" date="2018-08" db="EMBL/GenBank/DDBJ databases">
        <title>Genomic Encyclopedia of Archaeal and Bacterial Type Strains, Phase II (KMG-II): from individual species to whole genera.</title>
        <authorList>
            <person name="Goeker M."/>
        </authorList>
    </citation>
    <scope>NUCLEOTIDE SEQUENCE [LARGE SCALE GENOMIC DNA]</scope>
    <source>
        <strain evidence="1 2">DSM 15986</strain>
    </source>
</reference>
<gene>
    <name evidence="1" type="ORF">C8N25_10680</name>
</gene>